<keyword evidence="3" id="KW-0949">S-adenosyl-L-methionine</keyword>
<name>A0A401W0L2_STREY</name>
<dbReference type="GO" id="GO:0008168">
    <property type="term" value="F:methyltransferase activity"/>
    <property type="evidence" value="ECO:0007669"/>
    <property type="project" value="UniProtKB-KW"/>
</dbReference>
<sequence>MSAQQEAHDADATAPDPALTAYAAVAADYDTIVEDPYLLRWVTFYGKLVERYGPAGKRLLDAGCGTGRGTLALRDRLGYAVTGCDLSPEMIEAARAKPEAAGTPFFVADLRDMPDLGSFDVVTCMGEPLAYLAGEQLATAFAGLGRQLADAGIVVFDMTTLGSFRRDYAVTKVVDRDGRFDVWRGGPVPVEPDGVVDVTHDYFARTGPGGPGDDTWRRVSSRHLYHHHSDATVRRELAAGGLRLIAAHGVEGRKLTDIPDEDACRKILYVAGKQEKQSD</sequence>
<dbReference type="Gene3D" id="3.40.50.150">
    <property type="entry name" value="Vaccinia Virus protein VP39"/>
    <property type="match status" value="1"/>
</dbReference>
<dbReference type="CDD" id="cd02440">
    <property type="entry name" value="AdoMet_MTases"/>
    <property type="match status" value="1"/>
</dbReference>
<gene>
    <name evidence="5" type="ORF">GKJPGBOP_02531</name>
</gene>
<dbReference type="PANTHER" id="PTHR43464:SF19">
    <property type="entry name" value="UBIQUINONE BIOSYNTHESIS O-METHYLTRANSFERASE, MITOCHONDRIAL"/>
    <property type="match status" value="1"/>
</dbReference>
<organism evidence="5 6">
    <name type="scientific">Streptomyces paromomycinus</name>
    <name type="common">Streptomyces rimosus subsp. paromomycinus</name>
    <dbReference type="NCBI Taxonomy" id="92743"/>
    <lineage>
        <taxon>Bacteria</taxon>
        <taxon>Bacillati</taxon>
        <taxon>Actinomycetota</taxon>
        <taxon>Actinomycetes</taxon>
        <taxon>Kitasatosporales</taxon>
        <taxon>Streptomycetaceae</taxon>
        <taxon>Streptomyces</taxon>
    </lineage>
</organism>
<proteinExistence type="predicted"/>
<evidence type="ECO:0000313" key="6">
    <source>
        <dbReference type="Proteomes" id="UP000286746"/>
    </source>
</evidence>
<keyword evidence="2 5" id="KW-0808">Transferase</keyword>
<comment type="caution">
    <text evidence="5">The sequence shown here is derived from an EMBL/GenBank/DDBJ whole genome shotgun (WGS) entry which is preliminary data.</text>
</comment>
<keyword evidence="6" id="KW-1185">Reference proteome</keyword>
<evidence type="ECO:0000256" key="1">
    <source>
        <dbReference type="ARBA" id="ARBA00022603"/>
    </source>
</evidence>
<accession>A0A401W0L2</accession>
<reference evidence="5 6" key="1">
    <citation type="submission" date="2018-11" db="EMBL/GenBank/DDBJ databases">
        <title>Whole genome sequence of Streptomyces paromomycinus NBRC 15454(T).</title>
        <authorList>
            <person name="Komaki H."/>
            <person name="Tamura T."/>
        </authorList>
    </citation>
    <scope>NUCLEOTIDE SEQUENCE [LARGE SCALE GENOMIC DNA]</scope>
    <source>
        <strain evidence="5 6">NBRC 15454</strain>
    </source>
</reference>
<evidence type="ECO:0000256" key="2">
    <source>
        <dbReference type="ARBA" id="ARBA00022679"/>
    </source>
</evidence>
<dbReference type="AlphaFoldDB" id="A0A401W0L2"/>
<dbReference type="Gene3D" id="2.20.130.10">
    <property type="entry name" value="CAC2371-like domains"/>
    <property type="match status" value="1"/>
</dbReference>
<evidence type="ECO:0000313" key="5">
    <source>
        <dbReference type="EMBL" id="GCD42857.1"/>
    </source>
</evidence>
<feature type="domain" description="Methyltransferase" evidence="4">
    <location>
        <begin position="60"/>
        <end position="152"/>
    </location>
</feature>
<dbReference type="EMBL" id="BHZD01000001">
    <property type="protein sequence ID" value="GCD42857.1"/>
    <property type="molecule type" value="Genomic_DNA"/>
</dbReference>
<evidence type="ECO:0000259" key="4">
    <source>
        <dbReference type="Pfam" id="PF13649"/>
    </source>
</evidence>
<dbReference type="PANTHER" id="PTHR43464">
    <property type="entry name" value="METHYLTRANSFERASE"/>
    <property type="match status" value="1"/>
</dbReference>
<protein>
    <submittedName>
        <fullName evidence="5">SAM-dependent methyltransferase</fullName>
    </submittedName>
</protein>
<dbReference type="InterPro" id="IPR029063">
    <property type="entry name" value="SAM-dependent_MTases_sf"/>
</dbReference>
<dbReference type="InterPro" id="IPR041698">
    <property type="entry name" value="Methyltransf_25"/>
</dbReference>
<dbReference type="Proteomes" id="UP000286746">
    <property type="component" value="Unassembled WGS sequence"/>
</dbReference>
<dbReference type="RefSeq" id="WP_125054127.1">
    <property type="nucleotide sequence ID" value="NZ_BHZD01000001.1"/>
</dbReference>
<dbReference type="GO" id="GO:0032259">
    <property type="term" value="P:methylation"/>
    <property type="evidence" value="ECO:0007669"/>
    <property type="project" value="UniProtKB-KW"/>
</dbReference>
<dbReference type="Pfam" id="PF13649">
    <property type="entry name" value="Methyltransf_25"/>
    <property type="match status" value="1"/>
</dbReference>
<dbReference type="SUPFAM" id="SSF53335">
    <property type="entry name" value="S-adenosyl-L-methionine-dependent methyltransferases"/>
    <property type="match status" value="1"/>
</dbReference>
<keyword evidence="1 5" id="KW-0489">Methyltransferase</keyword>
<evidence type="ECO:0000256" key="3">
    <source>
        <dbReference type="ARBA" id="ARBA00022691"/>
    </source>
</evidence>